<dbReference type="EMBL" id="MT144679">
    <property type="protein sequence ID" value="QJH97243.1"/>
    <property type="molecule type" value="Genomic_DNA"/>
</dbReference>
<name>A0A6M3XK75_9ZZZZ</name>
<gene>
    <name evidence="1" type="ORF">TM448B00955_0008</name>
</gene>
<reference evidence="1" key="1">
    <citation type="submission" date="2020-03" db="EMBL/GenBank/DDBJ databases">
        <title>The deep terrestrial virosphere.</title>
        <authorList>
            <person name="Holmfeldt K."/>
            <person name="Nilsson E."/>
            <person name="Simone D."/>
            <person name="Lopez-Fernandez M."/>
            <person name="Wu X."/>
            <person name="de Brujin I."/>
            <person name="Lundin D."/>
            <person name="Andersson A."/>
            <person name="Bertilsson S."/>
            <person name="Dopson M."/>
        </authorList>
    </citation>
    <scope>NUCLEOTIDE SEQUENCE</scope>
    <source>
        <strain evidence="1">TM448B00955</strain>
    </source>
</reference>
<sequence length="105" mass="11475">MKPTTKMFVHRLELMLNHVGVGCQGLCPGHKGFNYAGSCAYPIAGLVNRYEWCDTCLTFMGVRGSSCPCGYYAMRQKDAIVEARKRISAWRKANQSGPAAKPSAG</sequence>
<protein>
    <submittedName>
        <fullName evidence="1">Uncharacterized protein</fullName>
    </submittedName>
</protein>
<proteinExistence type="predicted"/>
<organism evidence="1">
    <name type="scientific">viral metagenome</name>
    <dbReference type="NCBI Taxonomy" id="1070528"/>
    <lineage>
        <taxon>unclassified sequences</taxon>
        <taxon>metagenomes</taxon>
        <taxon>organismal metagenomes</taxon>
    </lineage>
</organism>
<dbReference type="AlphaFoldDB" id="A0A6M3XK75"/>
<evidence type="ECO:0000313" key="1">
    <source>
        <dbReference type="EMBL" id="QJH97243.1"/>
    </source>
</evidence>
<accession>A0A6M3XK75</accession>